<protein>
    <recommendedName>
        <fullName evidence="4 11">tRNA (uracil-O(2)-)-methyltransferase</fullName>
        <ecNumber evidence="3 11">2.1.1.211</ecNumber>
    </recommendedName>
</protein>
<comment type="subcellular location">
    <subcellularLocation>
        <location evidence="1 11">Cytoplasm</location>
    </subcellularLocation>
</comment>
<comment type="catalytic activity">
    <reaction evidence="10 11">
        <text>uridine(44) in tRNA(Ser) + S-adenosyl-L-methionine = 2'-O-methyluridine(44) in tRNA(Ser) + S-adenosyl-L-homocysteine + H(+)</text>
        <dbReference type="Rhea" id="RHEA:43100"/>
        <dbReference type="Rhea" id="RHEA-COMP:10339"/>
        <dbReference type="Rhea" id="RHEA-COMP:10340"/>
        <dbReference type="ChEBI" id="CHEBI:15378"/>
        <dbReference type="ChEBI" id="CHEBI:57856"/>
        <dbReference type="ChEBI" id="CHEBI:59789"/>
        <dbReference type="ChEBI" id="CHEBI:65315"/>
        <dbReference type="ChEBI" id="CHEBI:74478"/>
        <dbReference type="EC" id="2.1.1.211"/>
    </reaction>
</comment>
<evidence type="ECO:0000256" key="3">
    <source>
        <dbReference type="ARBA" id="ARBA00012795"/>
    </source>
</evidence>
<proteinExistence type="inferred from homology"/>
<dbReference type="PANTHER" id="PTHR21210:SF0">
    <property type="entry name" value="TRNA (URACIL-O(2)-)-METHYLTRANSFERASE-RELATED"/>
    <property type="match status" value="1"/>
</dbReference>
<keyword evidence="7 11" id="KW-0808">Transferase</keyword>
<keyword evidence="8 11" id="KW-0949">S-adenosyl-L-methionine</keyword>
<name>A0A6J3MIE7_9PEZI</name>
<keyword evidence="12" id="KW-1185">Reference proteome</keyword>
<evidence type="ECO:0000313" key="13">
    <source>
        <dbReference type="RefSeq" id="XP_033464732.1"/>
    </source>
</evidence>
<evidence type="ECO:0000256" key="11">
    <source>
        <dbReference type="RuleBase" id="RU368004"/>
    </source>
</evidence>
<keyword evidence="5 11" id="KW-0963">Cytoplasm</keyword>
<keyword evidence="9 11" id="KW-0819">tRNA processing</keyword>
<dbReference type="Pfam" id="PF07757">
    <property type="entry name" value="AdoMet_MTase"/>
    <property type="match status" value="1"/>
</dbReference>
<evidence type="ECO:0000256" key="10">
    <source>
        <dbReference type="ARBA" id="ARBA00047957"/>
    </source>
</evidence>
<dbReference type="EC" id="2.1.1.211" evidence="3 11"/>
<reference evidence="13" key="1">
    <citation type="submission" date="2020-01" db="EMBL/GenBank/DDBJ databases">
        <authorList>
            <consortium name="DOE Joint Genome Institute"/>
            <person name="Haridas S."/>
            <person name="Albert R."/>
            <person name="Binder M."/>
            <person name="Bloem J."/>
            <person name="Labutti K."/>
            <person name="Salamov A."/>
            <person name="Andreopoulos B."/>
            <person name="Baker S.E."/>
            <person name="Barry K."/>
            <person name="Bills G."/>
            <person name="Bluhm B.H."/>
            <person name="Cannon C."/>
            <person name="Castanera R."/>
            <person name="Culley D.E."/>
            <person name="Daum C."/>
            <person name="Ezra D."/>
            <person name="Gonzalez J.B."/>
            <person name="Henrissat B."/>
            <person name="Kuo A."/>
            <person name="Liang C."/>
            <person name="Lipzen A."/>
            <person name="Lutzoni F."/>
            <person name="Magnuson J."/>
            <person name="Mondo S."/>
            <person name="Nolan M."/>
            <person name="Ohm R."/>
            <person name="Pangilinan J."/>
            <person name="Park H.-J."/>
            <person name="Ramirez L."/>
            <person name="Alfaro M."/>
            <person name="Sun H."/>
            <person name="Tritt A."/>
            <person name="Yoshinaga Y."/>
            <person name="Zwiers L.-H."/>
            <person name="Turgeon B.G."/>
            <person name="Goodwin S.B."/>
            <person name="Spatafora J.W."/>
            <person name="Crous P.W."/>
            <person name="Grigoriev I.V."/>
        </authorList>
    </citation>
    <scope>NUCLEOTIDE SEQUENCE</scope>
    <source>
        <strain evidence="13">CBS 342.82</strain>
    </source>
</reference>
<dbReference type="GO" id="GO:0030488">
    <property type="term" value="P:tRNA methylation"/>
    <property type="evidence" value="ECO:0007669"/>
    <property type="project" value="UniProtKB-UniRule"/>
</dbReference>
<reference evidence="13" key="2">
    <citation type="submission" date="2020-04" db="EMBL/GenBank/DDBJ databases">
        <authorList>
            <consortium name="NCBI Genome Project"/>
        </authorList>
    </citation>
    <scope>NUCLEOTIDE SEQUENCE</scope>
    <source>
        <strain evidence="13">CBS 342.82</strain>
    </source>
</reference>
<dbReference type="PANTHER" id="PTHR21210">
    <property type="entry name" value="TRNA (URACIL-O(2)-)-METHYLTRANSFERASE-RELATED"/>
    <property type="match status" value="1"/>
</dbReference>
<dbReference type="AlphaFoldDB" id="A0A6J3MIE7"/>
<dbReference type="OrthoDB" id="10047021at2759"/>
<comment type="similarity">
    <text evidence="2 11">Belongs to the TRM44 family.</text>
</comment>
<evidence type="ECO:0000256" key="2">
    <source>
        <dbReference type="ARBA" id="ARBA00009056"/>
    </source>
</evidence>
<evidence type="ECO:0000256" key="8">
    <source>
        <dbReference type="ARBA" id="ARBA00022691"/>
    </source>
</evidence>
<evidence type="ECO:0000256" key="7">
    <source>
        <dbReference type="ARBA" id="ARBA00022679"/>
    </source>
</evidence>
<reference evidence="13" key="3">
    <citation type="submission" date="2025-08" db="UniProtKB">
        <authorList>
            <consortium name="RefSeq"/>
        </authorList>
    </citation>
    <scope>IDENTIFICATION</scope>
    <source>
        <strain evidence="13">CBS 342.82</strain>
    </source>
</reference>
<organism evidence="13">
    <name type="scientific">Dissoconium aciculare CBS 342.82</name>
    <dbReference type="NCBI Taxonomy" id="1314786"/>
    <lineage>
        <taxon>Eukaryota</taxon>
        <taxon>Fungi</taxon>
        <taxon>Dikarya</taxon>
        <taxon>Ascomycota</taxon>
        <taxon>Pezizomycotina</taxon>
        <taxon>Dothideomycetes</taxon>
        <taxon>Dothideomycetidae</taxon>
        <taxon>Mycosphaerellales</taxon>
        <taxon>Dissoconiaceae</taxon>
        <taxon>Dissoconium</taxon>
    </lineage>
</organism>
<dbReference type="Proteomes" id="UP000504637">
    <property type="component" value="Unplaced"/>
</dbReference>
<evidence type="ECO:0000256" key="1">
    <source>
        <dbReference type="ARBA" id="ARBA00004496"/>
    </source>
</evidence>
<sequence>MHKFEPFEVPNDGYPGVVFPDDLWHCSLQCRCTFTSDVFTTVMLNLIKNPNITSSHLFRADILYDSDSESVPSGDPALHQVEYQPIDAQWQGFEKTRTIVRRLIPRNPQLDKSLVQTCHFFRNQELDLNDRDHGAKESLLILYVPHVQSAEEMPFYHPAVSQLAFLFEHATLPSLNQPQSGTITILYRLFPNSILDNKLSRTALRLLQIIYKHGQGILAGYEKRVHLDQLIPQKKYQDTYTRLKMKYGKQLAEQWVEVTDPGKHVFEDIAIAAYLIELWSDMYSTPGQLGSAEGGSTSKPVFPGFVDIGCGNGILVHILLSEGYAGCGFDARERKTWTIFPKSTREKLERRILVPDVFQKTNHQEGDESWHTGMFHNGEFIISNHADELTPWTPLLAFLSGSAFVAIPCCSHDLSGARFRAPKGKKMPSAYATLCSYVASLAEAVDFIPEQDVLRIPSTRNQCIIGRKSRKRTRVIQLVERETKSSIALVAKDWVDRAQKLMLKPASGH</sequence>
<accession>A0A6J3MIE7</accession>
<dbReference type="InterPro" id="IPR011671">
    <property type="entry name" value="tRNA_uracil_MeTrfase"/>
</dbReference>
<evidence type="ECO:0000256" key="6">
    <source>
        <dbReference type="ARBA" id="ARBA00022603"/>
    </source>
</evidence>
<evidence type="ECO:0000256" key="5">
    <source>
        <dbReference type="ARBA" id="ARBA00022490"/>
    </source>
</evidence>
<gene>
    <name evidence="13" type="ORF">K489DRAFT_386197</name>
</gene>
<keyword evidence="6 11" id="KW-0489">Methyltransferase</keyword>
<dbReference type="GO" id="GO:0005737">
    <property type="term" value="C:cytoplasm"/>
    <property type="evidence" value="ECO:0007669"/>
    <property type="project" value="UniProtKB-SubCell"/>
</dbReference>
<evidence type="ECO:0000256" key="4">
    <source>
        <dbReference type="ARBA" id="ARBA00017788"/>
    </source>
</evidence>
<evidence type="ECO:0000256" key="9">
    <source>
        <dbReference type="ARBA" id="ARBA00022694"/>
    </source>
</evidence>
<comment type="function">
    <text evidence="11">Adenosyl-L-methionine (AdoMet)-dependent tRNA (uracil-O(2)-)-methyltransferase.</text>
</comment>
<evidence type="ECO:0000313" key="12">
    <source>
        <dbReference type="Proteomes" id="UP000504637"/>
    </source>
</evidence>
<dbReference type="RefSeq" id="XP_033464732.1">
    <property type="nucleotide sequence ID" value="XM_033606203.1"/>
</dbReference>
<dbReference type="GO" id="GO:0141101">
    <property type="term" value="F:tRNA(Ser) (uridine(44)-2'-O-)-methyltransferase activity"/>
    <property type="evidence" value="ECO:0007669"/>
    <property type="project" value="UniProtKB-EC"/>
</dbReference>
<dbReference type="GeneID" id="54364003"/>